<keyword evidence="1" id="KW-1133">Transmembrane helix</keyword>
<proteinExistence type="predicted"/>
<dbReference type="STRING" id="1367852.SAMN05216516_10812"/>
<organism evidence="2 3">
    <name type="scientific">Izhakiella capsodis</name>
    <dbReference type="NCBI Taxonomy" id="1367852"/>
    <lineage>
        <taxon>Bacteria</taxon>
        <taxon>Pseudomonadati</taxon>
        <taxon>Pseudomonadota</taxon>
        <taxon>Gammaproteobacteria</taxon>
        <taxon>Enterobacterales</taxon>
        <taxon>Erwiniaceae</taxon>
        <taxon>Izhakiella</taxon>
    </lineage>
</organism>
<dbReference type="Proteomes" id="UP000242222">
    <property type="component" value="Unassembled WGS sequence"/>
</dbReference>
<dbReference type="RefSeq" id="WP_407927877.1">
    <property type="nucleotide sequence ID" value="NZ_FOVC01000008.1"/>
</dbReference>
<protein>
    <submittedName>
        <fullName evidence="2">Fusaric acid resistance protein family protein</fullName>
    </submittedName>
</protein>
<dbReference type="Pfam" id="PF04632">
    <property type="entry name" value="FUSC"/>
    <property type="match status" value="1"/>
</dbReference>
<dbReference type="AlphaFoldDB" id="A0A1I4Z825"/>
<sequence>MKYAVMVQITVFRQFLLLLFQQNITLPLYKPQQHKLAPLWTLFIVFMGSFLAVSNITDQDHSSFHNNNLAKVYGIMIAWLSFQILRPSSDKSHNRRQYMPYVGIFATS</sequence>
<keyword evidence="1" id="KW-0472">Membrane</keyword>
<evidence type="ECO:0000313" key="2">
    <source>
        <dbReference type="EMBL" id="SFN46089.1"/>
    </source>
</evidence>
<reference evidence="3" key="1">
    <citation type="submission" date="2016-10" db="EMBL/GenBank/DDBJ databases">
        <authorList>
            <person name="Varghese N."/>
            <person name="Submissions S."/>
        </authorList>
    </citation>
    <scope>NUCLEOTIDE SEQUENCE [LARGE SCALE GENOMIC DNA]</scope>
    <source>
        <strain evidence="3">N6PO6</strain>
    </source>
</reference>
<evidence type="ECO:0000313" key="3">
    <source>
        <dbReference type="Proteomes" id="UP000242222"/>
    </source>
</evidence>
<feature type="transmembrane region" description="Helical" evidence="1">
    <location>
        <begin position="36"/>
        <end position="56"/>
    </location>
</feature>
<dbReference type="EMBL" id="FOVC01000008">
    <property type="protein sequence ID" value="SFN46089.1"/>
    <property type="molecule type" value="Genomic_DNA"/>
</dbReference>
<dbReference type="InterPro" id="IPR006726">
    <property type="entry name" value="PHBA_efflux_AaeB/fusaric-R"/>
</dbReference>
<name>A0A1I4Z825_9GAMM</name>
<keyword evidence="3" id="KW-1185">Reference proteome</keyword>
<dbReference type="GO" id="GO:0022857">
    <property type="term" value="F:transmembrane transporter activity"/>
    <property type="evidence" value="ECO:0007669"/>
    <property type="project" value="InterPro"/>
</dbReference>
<accession>A0A1I4Z825</accession>
<dbReference type="GO" id="GO:0005886">
    <property type="term" value="C:plasma membrane"/>
    <property type="evidence" value="ECO:0007669"/>
    <property type="project" value="InterPro"/>
</dbReference>
<evidence type="ECO:0000256" key="1">
    <source>
        <dbReference type="SAM" id="Phobius"/>
    </source>
</evidence>
<feature type="transmembrane region" description="Helical" evidence="1">
    <location>
        <begin position="68"/>
        <end position="85"/>
    </location>
</feature>
<gene>
    <name evidence="2" type="ORF">SAMN05216516_10812</name>
</gene>
<keyword evidence="1" id="KW-0812">Transmembrane</keyword>